<dbReference type="Proteomes" id="UP000001740">
    <property type="component" value="Chromosome"/>
</dbReference>
<dbReference type="KEGG" id="xop:PXO_01721"/>
<feature type="region of interest" description="Disordered" evidence="1">
    <location>
        <begin position="45"/>
        <end position="75"/>
    </location>
</feature>
<dbReference type="EMBL" id="CP000967">
    <property type="protein sequence ID" value="ACD59675.1"/>
    <property type="molecule type" value="Genomic_DNA"/>
</dbReference>
<organism evidence="2 3">
    <name type="scientific">Xanthomonas oryzae pv. oryzae (strain PXO99A)</name>
    <dbReference type="NCBI Taxonomy" id="360094"/>
    <lineage>
        <taxon>Bacteria</taxon>
        <taxon>Pseudomonadati</taxon>
        <taxon>Pseudomonadota</taxon>
        <taxon>Gammaproteobacteria</taxon>
        <taxon>Lysobacterales</taxon>
        <taxon>Lysobacteraceae</taxon>
        <taxon>Xanthomonas</taxon>
    </lineage>
</organism>
<keyword evidence="2" id="KW-0449">Lipoprotein</keyword>
<protein>
    <submittedName>
        <fullName evidence="2">Lipoprotein, putative</fullName>
    </submittedName>
</protein>
<feature type="region of interest" description="Disordered" evidence="1">
    <location>
        <begin position="1"/>
        <end position="33"/>
    </location>
</feature>
<proteinExistence type="predicted"/>
<dbReference type="AlphaFoldDB" id="A0A0K0GLK4"/>
<accession>A0A0K0GLK4</accession>
<gene>
    <name evidence="2" type="ordered locus">PXO_01721</name>
</gene>
<evidence type="ECO:0000313" key="2">
    <source>
        <dbReference type="EMBL" id="ACD59675.1"/>
    </source>
</evidence>
<reference evidence="2 3" key="1">
    <citation type="journal article" date="2008" name="BMC Genomics">
        <title>Genome sequence and rapid evolution of the rice pathogen Xanthomonas oryzae pv. oryzae PXO99A.</title>
        <authorList>
            <person name="Salzberg S.L."/>
            <person name="Sommer D.D."/>
            <person name="Schatz M.C."/>
            <person name="Phillippy A.M."/>
            <person name="Rabinowicz P.D."/>
            <person name="Tsuge S."/>
            <person name="Furutani A."/>
            <person name="Ochiai H."/>
            <person name="Delcher A.L."/>
            <person name="Kelley D."/>
            <person name="Madupu R."/>
            <person name="Puiu D."/>
            <person name="Radune D."/>
            <person name="Shumway M."/>
            <person name="Trapnell C."/>
            <person name="Aparna G."/>
            <person name="Jha G."/>
            <person name="Pandey A."/>
            <person name="Patil P.B."/>
            <person name="Ishihara H."/>
            <person name="Meyer D.F."/>
            <person name="Szurek B."/>
            <person name="Verdier V."/>
            <person name="Koebnik R."/>
            <person name="Dow J.M."/>
            <person name="Ryan R.P."/>
            <person name="Hirata H."/>
            <person name="Tsuyumu S."/>
            <person name="Won Lee S."/>
            <person name="Seo Y.S."/>
            <person name="Sriariyanum M."/>
            <person name="Ronald P.C."/>
            <person name="Sonti R.V."/>
            <person name="Van Sluys M.A."/>
            <person name="Leach J.E."/>
            <person name="White F.F."/>
            <person name="Bogdanove A.J."/>
        </authorList>
    </citation>
    <scope>NUCLEOTIDE SEQUENCE [LARGE SCALE GENOMIC DNA]</scope>
    <source>
        <strain evidence="2 3">PXO99A</strain>
    </source>
</reference>
<evidence type="ECO:0000313" key="3">
    <source>
        <dbReference type="Proteomes" id="UP000001740"/>
    </source>
</evidence>
<evidence type="ECO:0000256" key="1">
    <source>
        <dbReference type="SAM" id="MobiDB-lite"/>
    </source>
</evidence>
<dbReference type="HOGENOM" id="CLU_2670219_0_0_6"/>
<dbReference type="PROSITE" id="PS51257">
    <property type="entry name" value="PROKAR_LIPOPROTEIN"/>
    <property type="match status" value="1"/>
</dbReference>
<sequence length="75" mass="7200">MAQVGDRGLEGGTVETVSGSGHVATSCGQKGGVLSQMRSTEAALGSATVVAPSKPRQTAAGGGESGRGIADKEAA</sequence>
<name>A0A0K0GLK4_XANOP</name>